<reference evidence="2" key="1">
    <citation type="journal article" date="2014" name="Front. Microbiol.">
        <title>High frequency of phylogenetically diverse reductive dehalogenase-homologous genes in deep subseafloor sedimentary metagenomes.</title>
        <authorList>
            <person name="Kawai M."/>
            <person name="Futagami T."/>
            <person name="Toyoda A."/>
            <person name="Takaki Y."/>
            <person name="Nishi S."/>
            <person name="Hori S."/>
            <person name="Arai W."/>
            <person name="Tsubouchi T."/>
            <person name="Morono Y."/>
            <person name="Uchiyama I."/>
            <person name="Ito T."/>
            <person name="Fujiyama A."/>
            <person name="Inagaki F."/>
            <person name="Takami H."/>
        </authorList>
    </citation>
    <scope>NUCLEOTIDE SEQUENCE</scope>
    <source>
        <strain evidence="2">Expedition CK06-06</strain>
    </source>
</reference>
<accession>X1QW93</accession>
<name>X1QW93_9ZZZZ</name>
<gene>
    <name evidence="2" type="ORF">S12H4_09603</name>
</gene>
<feature type="compositionally biased region" description="Basic and acidic residues" evidence="1">
    <location>
        <begin position="21"/>
        <end position="34"/>
    </location>
</feature>
<evidence type="ECO:0000256" key="1">
    <source>
        <dbReference type="SAM" id="MobiDB-lite"/>
    </source>
</evidence>
<organism evidence="2">
    <name type="scientific">marine sediment metagenome</name>
    <dbReference type="NCBI Taxonomy" id="412755"/>
    <lineage>
        <taxon>unclassified sequences</taxon>
        <taxon>metagenomes</taxon>
        <taxon>ecological metagenomes</taxon>
    </lineage>
</organism>
<comment type="caution">
    <text evidence="2">The sequence shown here is derived from an EMBL/GenBank/DDBJ whole genome shotgun (WGS) entry which is preliminary data.</text>
</comment>
<feature type="non-terminal residue" evidence="2">
    <location>
        <position position="121"/>
    </location>
</feature>
<dbReference type="AlphaFoldDB" id="X1QW93"/>
<evidence type="ECO:0000313" key="2">
    <source>
        <dbReference type="EMBL" id="GAI59066.1"/>
    </source>
</evidence>
<dbReference type="EMBL" id="BARW01003927">
    <property type="protein sequence ID" value="GAI59066.1"/>
    <property type="molecule type" value="Genomic_DNA"/>
</dbReference>
<protein>
    <submittedName>
        <fullName evidence="2">Uncharacterized protein</fullName>
    </submittedName>
</protein>
<proteinExistence type="predicted"/>
<sequence length="121" mass="13658">MAEQRRQILKLSSGDSSPQHTIKDGVRVPDSELDDRTAKTVAALRFLNDEVPLPTITEQRRQILDELAQDLEQKRQQDNQAPSLLTGEVIAGFLESKDGKVADKSLESYRHTLKPFAEKYP</sequence>
<feature type="region of interest" description="Disordered" evidence="1">
    <location>
        <begin position="1"/>
        <end position="34"/>
    </location>
</feature>